<proteinExistence type="predicted"/>
<dbReference type="Proteomes" id="UP000049983">
    <property type="component" value="Unassembled WGS sequence"/>
</dbReference>
<evidence type="ECO:0000313" key="3">
    <source>
        <dbReference type="Proteomes" id="UP000049983"/>
    </source>
</evidence>
<keyword evidence="1" id="KW-1133">Transmembrane helix</keyword>
<accession>A0A0M6ZX12</accession>
<evidence type="ECO:0000256" key="1">
    <source>
        <dbReference type="SAM" id="Phobius"/>
    </source>
</evidence>
<protein>
    <submittedName>
        <fullName evidence="2">Uncharacterized protein</fullName>
    </submittedName>
</protein>
<keyword evidence="1" id="KW-0472">Membrane</keyword>
<reference evidence="3" key="1">
    <citation type="submission" date="2015-07" db="EMBL/GenBank/DDBJ databases">
        <authorList>
            <person name="Rodrigo-Torres Lidia"/>
            <person name="Arahal R.David."/>
        </authorList>
    </citation>
    <scope>NUCLEOTIDE SEQUENCE [LARGE SCALE GENOMIC DNA]</scope>
    <source>
        <strain evidence="3">CECT 5096</strain>
    </source>
</reference>
<feature type="transmembrane region" description="Helical" evidence="1">
    <location>
        <begin position="78"/>
        <end position="96"/>
    </location>
</feature>
<sequence>MKRLLFRRRIILGYFYSVLCSSLVFTLTLNFLDTGGPRELDSSIVIIYAFISILIFMYTVLPSVFYIMVCEASARQNVLYYVVFSSGLGYLLFPLLTQRLDQETLTQSLFLVPAGIVAGGIYWFFSGRFAGENKTDDKEQIKTFE</sequence>
<dbReference type="EMBL" id="CXWC01000002">
    <property type="protein sequence ID" value="CTQ66776.1"/>
    <property type="molecule type" value="Genomic_DNA"/>
</dbReference>
<organism evidence="2 3">
    <name type="scientific">Roseibium album</name>
    <dbReference type="NCBI Taxonomy" id="311410"/>
    <lineage>
        <taxon>Bacteria</taxon>
        <taxon>Pseudomonadati</taxon>
        <taxon>Pseudomonadota</taxon>
        <taxon>Alphaproteobacteria</taxon>
        <taxon>Hyphomicrobiales</taxon>
        <taxon>Stappiaceae</taxon>
        <taxon>Roseibium</taxon>
    </lineage>
</organism>
<gene>
    <name evidence="2" type="ORF">LA5096_01222</name>
</gene>
<keyword evidence="3" id="KW-1185">Reference proteome</keyword>
<feature type="transmembrane region" description="Helical" evidence="1">
    <location>
        <begin position="44"/>
        <end position="66"/>
    </location>
</feature>
<feature type="transmembrane region" description="Helical" evidence="1">
    <location>
        <begin position="108"/>
        <end position="125"/>
    </location>
</feature>
<keyword evidence="1" id="KW-0812">Transmembrane</keyword>
<dbReference type="OrthoDB" id="7906671at2"/>
<dbReference type="RefSeq" id="WP_144435962.1">
    <property type="nucleotide sequence ID" value="NZ_CANKXR010000002.1"/>
</dbReference>
<dbReference type="STRING" id="311410.LA5095_02366"/>
<dbReference type="GeneID" id="97668648"/>
<name>A0A0M6ZX12_9HYPH</name>
<feature type="transmembrane region" description="Helical" evidence="1">
    <location>
        <begin position="12"/>
        <end position="32"/>
    </location>
</feature>
<dbReference type="AlphaFoldDB" id="A0A0M6ZX12"/>
<evidence type="ECO:0000313" key="2">
    <source>
        <dbReference type="EMBL" id="CTQ66776.1"/>
    </source>
</evidence>